<feature type="transmembrane region" description="Helical" evidence="6">
    <location>
        <begin position="7"/>
        <end position="27"/>
    </location>
</feature>
<dbReference type="Gene3D" id="1.20.1250.20">
    <property type="entry name" value="MFS general substrate transporter like domains"/>
    <property type="match status" value="1"/>
</dbReference>
<feature type="transmembrane region" description="Helical" evidence="6">
    <location>
        <begin position="351"/>
        <end position="368"/>
    </location>
</feature>
<reference evidence="9" key="1">
    <citation type="submission" date="2012-02" db="EMBL/GenBank/DDBJ databases">
        <title>Complete sequence of chromosome of Methanomethylovorans hollandica DSM 15978.</title>
        <authorList>
            <person name="Lucas S."/>
            <person name="Copeland A."/>
            <person name="Lapidus A."/>
            <person name="Glavina del Rio T."/>
            <person name="Dalin E."/>
            <person name="Tice H."/>
            <person name="Bruce D."/>
            <person name="Goodwin L."/>
            <person name="Pitluck S."/>
            <person name="Peters L."/>
            <person name="Mikhailova N."/>
            <person name="Held B."/>
            <person name="Kyrpides N."/>
            <person name="Mavromatis K."/>
            <person name="Ivanova N."/>
            <person name="Brettin T."/>
            <person name="Detter J.C."/>
            <person name="Han C."/>
            <person name="Larimer F."/>
            <person name="Land M."/>
            <person name="Hauser L."/>
            <person name="Markowitz V."/>
            <person name="Cheng J.-F."/>
            <person name="Hugenholtz P."/>
            <person name="Woyke T."/>
            <person name="Wu D."/>
            <person name="Spring S."/>
            <person name="Schroeder M."/>
            <person name="Brambilla E."/>
            <person name="Klenk H.-P."/>
            <person name="Eisen J.A."/>
        </authorList>
    </citation>
    <scope>NUCLEOTIDE SEQUENCE [LARGE SCALE GENOMIC DNA]</scope>
    <source>
        <strain evidence="9">DSM 15978 / NBRC 107637 / DMS1</strain>
    </source>
</reference>
<sequence precursor="true">MKKDRFLVYATVFLIMGLSNAVIPVLPELASRDHMSHSALASSLLFSAYFIGALVTMLPFGLLSDRYGRKRLIVFSMFLTSISGIMLLELQDTYWLTLARLIEGTACGAFFPSAHSLLSEYREKSRFFGEFNFLLNAGLAAGVVISGYVAQDYIKGGIFLFTVASILLLFIGIRELYHAKKVRDNTTSSSVNLQIHSVSEIRDLSFRKNYLMIWSSSFLLFGVTGVVLSLYPDYSAGLLNKAELGMALAGMYASSMITTLIAGRLRLHYGIMIRSGVILAALGTILAVYYPIYGFILIGIGSGIGLIGLPVAVSYMQNDRGLLMGIFNTYTYAGMGFMPIIAGALVPEMGFRMVFFFCSLALCLPLLMKNRVESERKVQI</sequence>
<dbReference type="GO" id="GO:0005886">
    <property type="term" value="C:plasma membrane"/>
    <property type="evidence" value="ECO:0007669"/>
    <property type="project" value="UniProtKB-SubCell"/>
</dbReference>
<evidence type="ECO:0000256" key="6">
    <source>
        <dbReference type="SAM" id="Phobius"/>
    </source>
</evidence>
<protein>
    <submittedName>
        <fullName evidence="8">Arabinose efflux permease family protein</fullName>
    </submittedName>
</protein>
<dbReference type="PANTHER" id="PTHR43124">
    <property type="entry name" value="PURINE EFFLUX PUMP PBUE"/>
    <property type="match status" value="1"/>
</dbReference>
<feature type="transmembrane region" description="Helical" evidence="6">
    <location>
        <begin position="72"/>
        <end position="88"/>
    </location>
</feature>
<dbReference type="PROSITE" id="PS50850">
    <property type="entry name" value="MFS"/>
    <property type="match status" value="1"/>
</dbReference>
<keyword evidence="2" id="KW-1003">Cell membrane</keyword>
<dbReference type="PANTHER" id="PTHR43124:SF9">
    <property type="entry name" value="SUGAR TRANSPORT FAMILY PROTEIN"/>
    <property type="match status" value="1"/>
</dbReference>
<evidence type="ECO:0000256" key="1">
    <source>
        <dbReference type="ARBA" id="ARBA00004651"/>
    </source>
</evidence>
<feature type="transmembrane region" description="Helical" evidence="6">
    <location>
        <begin position="156"/>
        <end position="173"/>
    </location>
</feature>
<feature type="transmembrane region" description="Helical" evidence="6">
    <location>
        <begin position="133"/>
        <end position="150"/>
    </location>
</feature>
<dbReference type="KEGG" id="mhz:Metho_1169"/>
<keyword evidence="3 6" id="KW-0812">Transmembrane</keyword>
<evidence type="ECO:0000256" key="3">
    <source>
        <dbReference type="ARBA" id="ARBA00022692"/>
    </source>
</evidence>
<comment type="subcellular location">
    <subcellularLocation>
        <location evidence="1">Cell membrane</location>
        <topology evidence="1">Multi-pass membrane protein</topology>
    </subcellularLocation>
</comment>
<feature type="transmembrane region" description="Helical" evidence="6">
    <location>
        <begin position="322"/>
        <end position="345"/>
    </location>
</feature>
<keyword evidence="9" id="KW-1185">Reference proteome</keyword>
<dbReference type="AlphaFoldDB" id="L0KW94"/>
<dbReference type="RefSeq" id="WP_015324567.1">
    <property type="nucleotide sequence ID" value="NC_019977.1"/>
</dbReference>
<keyword evidence="5 6" id="KW-0472">Membrane</keyword>
<feature type="transmembrane region" description="Helical" evidence="6">
    <location>
        <begin position="295"/>
        <end position="315"/>
    </location>
</feature>
<accession>L0KW94</accession>
<dbReference type="GO" id="GO:0022857">
    <property type="term" value="F:transmembrane transporter activity"/>
    <property type="evidence" value="ECO:0007669"/>
    <property type="project" value="InterPro"/>
</dbReference>
<dbReference type="Proteomes" id="UP000010866">
    <property type="component" value="Chromosome"/>
</dbReference>
<gene>
    <name evidence="8" type="ordered locus">Metho_1169</name>
</gene>
<evidence type="ECO:0000256" key="2">
    <source>
        <dbReference type="ARBA" id="ARBA00022475"/>
    </source>
</evidence>
<dbReference type="Pfam" id="PF07690">
    <property type="entry name" value="MFS_1"/>
    <property type="match status" value="1"/>
</dbReference>
<dbReference type="GeneID" id="14406978"/>
<evidence type="ECO:0000256" key="5">
    <source>
        <dbReference type="ARBA" id="ARBA00023136"/>
    </source>
</evidence>
<dbReference type="OrthoDB" id="117970at2157"/>
<feature type="transmembrane region" description="Helical" evidence="6">
    <location>
        <begin position="211"/>
        <end position="232"/>
    </location>
</feature>
<evidence type="ECO:0000313" key="9">
    <source>
        <dbReference type="Proteomes" id="UP000010866"/>
    </source>
</evidence>
<dbReference type="SUPFAM" id="SSF103473">
    <property type="entry name" value="MFS general substrate transporter"/>
    <property type="match status" value="1"/>
</dbReference>
<keyword evidence="4 6" id="KW-1133">Transmembrane helix</keyword>
<feature type="transmembrane region" description="Helical" evidence="6">
    <location>
        <begin position="39"/>
        <end position="60"/>
    </location>
</feature>
<dbReference type="InterPro" id="IPR036259">
    <property type="entry name" value="MFS_trans_sf"/>
</dbReference>
<dbReference type="HOGENOM" id="CLU_061499_0_0_2"/>
<dbReference type="InterPro" id="IPR011701">
    <property type="entry name" value="MFS"/>
</dbReference>
<evidence type="ECO:0000256" key="4">
    <source>
        <dbReference type="ARBA" id="ARBA00022989"/>
    </source>
</evidence>
<dbReference type="EMBL" id="CP003362">
    <property type="protein sequence ID" value="AGB49401.1"/>
    <property type="molecule type" value="Genomic_DNA"/>
</dbReference>
<dbReference type="STRING" id="867904.Metho_1169"/>
<evidence type="ECO:0000313" key="8">
    <source>
        <dbReference type="EMBL" id="AGB49401.1"/>
    </source>
</evidence>
<proteinExistence type="predicted"/>
<feature type="transmembrane region" description="Helical" evidence="6">
    <location>
        <begin position="94"/>
        <end position="112"/>
    </location>
</feature>
<dbReference type="InterPro" id="IPR020846">
    <property type="entry name" value="MFS_dom"/>
</dbReference>
<feature type="domain" description="Major facilitator superfamily (MFS) profile" evidence="7">
    <location>
        <begin position="5"/>
        <end position="377"/>
    </location>
</feature>
<feature type="transmembrane region" description="Helical" evidence="6">
    <location>
        <begin position="269"/>
        <end position="289"/>
    </location>
</feature>
<name>L0KW94_METHD</name>
<evidence type="ECO:0000259" key="7">
    <source>
        <dbReference type="PROSITE" id="PS50850"/>
    </source>
</evidence>
<feature type="transmembrane region" description="Helical" evidence="6">
    <location>
        <begin position="244"/>
        <end position="262"/>
    </location>
</feature>
<dbReference type="InterPro" id="IPR050189">
    <property type="entry name" value="MFS_Efflux_Transporters"/>
</dbReference>
<organism evidence="8 9">
    <name type="scientific">Methanomethylovorans hollandica (strain DSM 15978 / NBRC 107637 / DMS1)</name>
    <dbReference type="NCBI Taxonomy" id="867904"/>
    <lineage>
        <taxon>Archaea</taxon>
        <taxon>Methanobacteriati</taxon>
        <taxon>Methanobacteriota</taxon>
        <taxon>Stenosarchaea group</taxon>
        <taxon>Methanomicrobia</taxon>
        <taxon>Methanosarcinales</taxon>
        <taxon>Methanosarcinaceae</taxon>
        <taxon>Methanomethylovorans</taxon>
    </lineage>
</organism>